<dbReference type="KEGG" id="ngr:NAEGRDRAFT_52464"/>
<evidence type="ECO:0000313" key="4">
    <source>
        <dbReference type="Proteomes" id="UP000006671"/>
    </source>
</evidence>
<evidence type="ECO:0000256" key="2">
    <source>
        <dbReference type="SAM" id="MobiDB-lite"/>
    </source>
</evidence>
<accession>D2VUZ1</accession>
<dbReference type="Proteomes" id="UP000006671">
    <property type="component" value="Unassembled WGS sequence"/>
</dbReference>
<proteinExistence type="predicted"/>
<keyword evidence="1" id="KW-0175">Coiled coil</keyword>
<dbReference type="RefSeq" id="XP_002672147.1">
    <property type="nucleotide sequence ID" value="XM_002672101.1"/>
</dbReference>
<dbReference type="GeneID" id="8853551"/>
<dbReference type="AlphaFoldDB" id="D2VUZ1"/>
<organism evidence="4">
    <name type="scientific">Naegleria gruberi</name>
    <name type="common">Amoeba</name>
    <dbReference type="NCBI Taxonomy" id="5762"/>
    <lineage>
        <taxon>Eukaryota</taxon>
        <taxon>Discoba</taxon>
        <taxon>Heterolobosea</taxon>
        <taxon>Tetramitia</taxon>
        <taxon>Eutetramitia</taxon>
        <taxon>Vahlkampfiidae</taxon>
        <taxon>Naegleria</taxon>
    </lineage>
</organism>
<reference evidence="3 4" key="1">
    <citation type="journal article" date="2010" name="Cell">
        <title>The genome of Naegleria gruberi illuminates early eukaryotic versatility.</title>
        <authorList>
            <person name="Fritz-Laylin L.K."/>
            <person name="Prochnik S.E."/>
            <person name="Ginger M.L."/>
            <person name="Dacks J.B."/>
            <person name="Carpenter M.L."/>
            <person name="Field M.C."/>
            <person name="Kuo A."/>
            <person name="Paredez A."/>
            <person name="Chapman J."/>
            <person name="Pham J."/>
            <person name="Shu S."/>
            <person name="Neupane R."/>
            <person name="Cipriano M."/>
            <person name="Mancuso J."/>
            <person name="Tu H."/>
            <person name="Salamov A."/>
            <person name="Lindquist E."/>
            <person name="Shapiro H."/>
            <person name="Lucas S."/>
            <person name="Grigoriev I.V."/>
            <person name="Cande W.Z."/>
            <person name="Fulton C."/>
            <person name="Rokhsar D.S."/>
            <person name="Dawson S.C."/>
        </authorList>
    </citation>
    <scope>NUCLEOTIDE SEQUENCE [LARGE SCALE GENOMIC DNA]</scope>
    <source>
        <strain evidence="3 4">NEG-M</strain>
    </source>
</reference>
<dbReference type="EMBL" id="GG738900">
    <property type="protein sequence ID" value="EFC39403.1"/>
    <property type="molecule type" value="Genomic_DNA"/>
</dbReference>
<keyword evidence="4" id="KW-1185">Reference proteome</keyword>
<evidence type="ECO:0000256" key="1">
    <source>
        <dbReference type="SAM" id="Coils"/>
    </source>
</evidence>
<feature type="region of interest" description="Disordered" evidence="2">
    <location>
        <begin position="298"/>
        <end position="319"/>
    </location>
</feature>
<protein>
    <submittedName>
        <fullName evidence="3">Predicted protein</fullName>
    </submittedName>
</protein>
<name>D2VUZ1_NAEGR</name>
<feature type="coiled-coil region" evidence="1">
    <location>
        <begin position="168"/>
        <end position="195"/>
    </location>
</feature>
<gene>
    <name evidence="3" type="ORF">NAEGRDRAFT_52464</name>
</gene>
<feature type="compositionally biased region" description="Polar residues" evidence="2">
    <location>
        <begin position="52"/>
        <end position="77"/>
    </location>
</feature>
<dbReference type="VEuPathDB" id="AmoebaDB:NAEGRDRAFT_52464"/>
<feature type="region of interest" description="Disordered" evidence="2">
    <location>
        <begin position="46"/>
        <end position="77"/>
    </location>
</feature>
<feature type="compositionally biased region" description="Polar residues" evidence="2">
    <location>
        <begin position="298"/>
        <end position="309"/>
    </location>
</feature>
<dbReference type="InParanoid" id="D2VUZ1"/>
<evidence type="ECO:0000313" key="3">
    <source>
        <dbReference type="EMBL" id="EFC39403.1"/>
    </source>
</evidence>
<dbReference type="OrthoDB" id="10444381at2759"/>
<sequence length="349" mass="39264">MVLEDVQFHAPVVVEKKRGSLSLEGSSIDIAPPQKETISRRALIQQQQQQQYGNNQDSPRNSLDTSSSYFPGDSSVSSSQVVRINTGNVFSPSKREAISNIVQSQQDPSVKKITYDIVMPSMSFYQIENKEAFDQHYRSVSPTPLNSSNKSSQIRPPKYEAHLQSMDIRNDRNNLETLNNSLEIEKANIRSVNNSIVSSVANSQVLSSPIHHPQTRLPNIHQKKDIVFDKHNNTLSLAHDNHQRTINSAILNTTLEREHYHHMPQGKPNTTPTISCTALSGFIFSKVHGVQNISPHSYSKRYNPTTHTPTAKKPFFHGNTKKPYNGLVEISSFAKTRKKPHVDPDVIVR</sequence>